<dbReference type="InterPro" id="IPR036291">
    <property type="entry name" value="NAD(P)-bd_dom_sf"/>
</dbReference>
<dbReference type="PANTHER" id="PTHR43333:SF1">
    <property type="entry name" value="D-ISOMER SPECIFIC 2-HYDROXYACID DEHYDROGENASE NAD-BINDING DOMAIN-CONTAINING PROTEIN"/>
    <property type="match status" value="1"/>
</dbReference>
<dbReference type="PROSITE" id="PS00671">
    <property type="entry name" value="D_2_HYDROXYACID_DH_3"/>
    <property type="match status" value="1"/>
</dbReference>
<dbReference type="Pfam" id="PF02826">
    <property type="entry name" value="2-Hacid_dh_C"/>
    <property type="match status" value="1"/>
</dbReference>
<dbReference type="PANTHER" id="PTHR43333">
    <property type="entry name" value="2-HACID_DH_C DOMAIN-CONTAINING PROTEIN"/>
    <property type="match status" value="1"/>
</dbReference>
<dbReference type="Proteomes" id="UP000272400">
    <property type="component" value="Unassembled WGS sequence"/>
</dbReference>
<protein>
    <submittedName>
        <fullName evidence="4">Phosphoglycerate dehydrogenase-like enzyme</fullName>
    </submittedName>
</protein>
<organism evidence="4 5">
    <name type="scientific">Actinocorallia herbida</name>
    <dbReference type="NCBI Taxonomy" id="58109"/>
    <lineage>
        <taxon>Bacteria</taxon>
        <taxon>Bacillati</taxon>
        <taxon>Actinomycetota</taxon>
        <taxon>Actinomycetes</taxon>
        <taxon>Streptosporangiales</taxon>
        <taxon>Thermomonosporaceae</taxon>
        <taxon>Actinocorallia</taxon>
    </lineage>
</organism>
<dbReference type="InterPro" id="IPR029753">
    <property type="entry name" value="D-isomer_DH_CS"/>
</dbReference>
<reference evidence="4 5" key="1">
    <citation type="submission" date="2018-11" db="EMBL/GenBank/DDBJ databases">
        <title>Sequencing the genomes of 1000 actinobacteria strains.</title>
        <authorList>
            <person name="Klenk H.-P."/>
        </authorList>
    </citation>
    <scope>NUCLEOTIDE SEQUENCE [LARGE SCALE GENOMIC DNA]</scope>
    <source>
        <strain evidence="4 5">DSM 44254</strain>
    </source>
</reference>
<dbReference type="GO" id="GO:0051287">
    <property type="term" value="F:NAD binding"/>
    <property type="evidence" value="ECO:0007669"/>
    <property type="project" value="InterPro"/>
</dbReference>
<evidence type="ECO:0000313" key="4">
    <source>
        <dbReference type="EMBL" id="ROO82886.1"/>
    </source>
</evidence>
<keyword evidence="2" id="KW-0520">NAD</keyword>
<evidence type="ECO:0000256" key="1">
    <source>
        <dbReference type="ARBA" id="ARBA00023002"/>
    </source>
</evidence>
<dbReference type="OrthoDB" id="4324715at2"/>
<dbReference type="RefSeq" id="WP_148085843.1">
    <property type="nucleotide sequence ID" value="NZ_RJKE01000001.1"/>
</dbReference>
<comment type="caution">
    <text evidence="4">The sequence shown here is derived from an EMBL/GenBank/DDBJ whole genome shotgun (WGS) entry which is preliminary data.</text>
</comment>
<evidence type="ECO:0000256" key="2">
    <source>
        <dbReference type="ARBA" id="ARBA00023027"/>
    </source>
</evidence>
<feature type="domain" description="D-isomer specific 2-hydroxyacid dehydrogenase NAD-binding" evidence="3">
    <location>
        <begin position="112"/>
        <end position="281"/>
    </location>
</feature>
<proteinExistence type="predicted"/>
<dbReference type="SUPFAM" id="SSF51735">
    <property type="entry name" value="NAD(P)-binding Rossmann-fold domains"/>
    <property type="match status" value="1"/>
</dbReference>
<evidence type="ECO:0000259" key="3">
    <source>
        <dbReference type="Pfam" id="PF02826"/>
    </source>
</evidence>
<dbReference type="EMBL" id="RJKE01000001">
    <property type="protein sequence ID" value="ROO82886.1"/>
    <property type="molecule type" value="Genomic_DNA"/>
</dbReference>
<evidence type="ECO:0000313" key="5">
    <source>
        <dbReference type="Proteomes" id="UP000272400"/>
    </source>
</evidence>
<dbReference type="AlphaFoldDB" id="A0A3N1CNI6"/>
<accession>A0A3N1CNI6</accession>
<gene>
    <name evidence="4" type="ORF">EDD29_0371</name>
</gene>
<sequence length="318" mass="33705">MEVKIGIAPEKAIEGVGRPTDVALGPLRDQVAQAVTRGGGTVVPVQEAEGLVWLLPGGPEPLLEALDAHPGIRWVQLPWAGVEHFKEAFKRPQTFTCAKGSFAKQVSEHALMLALACLRDLVRHARTPSWRPIDPRSLGGLSVTILGGGGIATELVALLQPFGCRIRVLRRSPEPLPGADATLPIGELHAVLPDTDVLVVALALTPETRHIVGAPEFALLPPGAVLVNVARGPHVDTDALMAALDSGALTAAGLDVTDPEPLPADHPLWGYDQVLITSHCADSSDYVARKLCERVTENVRRFGAGEELEGLVDPDTGY</sequence>
<dbReference type="CDD" id="cd12159">
    <property type="entry name" value="2-Hacid_dh_2"/>
    <property type="match status" value="1"/>
</dbReference>
<keyword evidence="5" id="KW-1185">Reference proteome</keyword>
<name>A0A3N1CNI6_9ACTN</name>
<dbReference type="GO" id="GO:0016616">
    <property type="term" value="F:oxidoreductase activity, acting on the CH-OH group of donors, NAD or NADP as acceptor"/>
    <property type="evidence" value="ECO:0007669"/>
    <property type="project" value="UniProtKB-ARBA"/>
</dbReference>
<keyword evidence="1" id="KW-0560">Oxidoreductase</keyword>
<dbReference type="Gene3D" id="3.40.50.720">
    <property type="entry name" value="NAD(P)-binding Rossmann-like Domain"/>
    <property type="match status" value="2"/>
</dbReference>
<dbReference type="InterPro" id="IPR006140">
    <property type="entry name" value="D-isomer_DH_NAD-bd"/>
</dbReference>